<reference evidence="1 2" key="1">
    <citation type="submission" date="2021-03" db="EMBL/GenBank/DDBJ databases">
        <title>Metabolic Capacity of the Antarctic Cyanobacterium Phormidium pseudopriestleyi that Sustains Oxygenic Photosynthesis in the Presence of Hydrogen Sulfide.</title>
        <authorList>
            <person name="Lumian J.E."/>
            <person name="Jungblut A.D."/>
            <person name="Dillon M.L."/>
            <person name="Hawes I."/>
            <person name="Doran P.T."/>
            <person name="Mackey T.J."/>
            <person name="Dick G.J."/>
            <person name="Grettenberger C.L."/>
            <person name="Sumner D.Y."/>
        </authorList>
    </citation>
    <scope>NUCLEOTIDE SEQUENCE [LARGE SCALE GENOMIC DNA]</scope>
    <source>
        <strain evidence="1 2">FRX01</strain>
    </source>
</reference>
<dbReference type="EMBL" id="JAFLQW010000553">
    <property type="protein sequence ID" value="MBO0351501.1"/>
    <property type="molecule type" value="Genomic_DNA"/>
</dbReference>
<proteinExistence type="predicted"/>
<organism evidence="1 2">
    <name type="scientific">Phormidium pseudopriestleyi FRX01</name>
    <dbReference type="NCBI Taxonomy" id="1759528"/>
    <lineage>
        <taxon>Bacteria</taxon>
        <taxon>Bacillati</taxon>
        <taxon>Cyanobacteriota</taxon>
        <taxon>Cyanophyceae</taxon>
        <taxon>Oscillatoriophycideae</taxon>
        <taxon>Oscillatoriales</taxon>
        <taxon>Oscillatoriaceae</taxon>
        <taxon>Phormidium</taxon>
    </lineage>
</organism>
<accession>A0ABS3FWM9</accession>
<gene>
    <name evidence="1" type="ORF">J0895_20945</name>
</gene>
<dbReference type="RefSeq" id="WP_207089936.1">
    <property type="nucleotide sequence ID" value="NZ_JAFLQW010000553.1"/>
</dbReference>
<comment type="caution">
    <text evidence="1">The sequence shown here is derived from an EMBL/GenBank/DDBJ whole genome shotgun (WGS) entry which is preliminary data.</text>
</comment>
<name>A0ABS3FWM9_9CYAN</name>
<evidence type="ECO:0000313" key="2">
    <source>
        <dbReference type="Proteomes" id="UP000664844"/>
    </source>
</evidence>
<keyword evidence="2" id="KW-1185">Reference proteome</keyword>
<protein>
    <submittedName>
        <fullName evidence="1">Uncharacterized protein</fullName>
    </submittedName>
</protein>
<dbReference type="Proteomes" id="UP000664844">
    <property type="component" value="Unassembled WGS sequence"/>
</dbReference>
<sequence length="95" mass="10060">MQPFTPSLDIKMGGINPENNSALTLTATELDLLQTGFNSISIGRIDGTGTNTLDAGRSVVEFRDSLILRGNTVELAGGIRGEIIPQSPLKATTLF</sequence>
<evidence type="ECO:0000313" key="1">
    <source>
        <dbReference type="EMBL" id="MBO0351501.1"/>
    </source>
</evidence>